<reference evidence="10" key="1">
    <citation type="journal article" date="2012" name="Mol. Plant Microbe Interact.">
        <title>A highly conserved effector in Fusarium oxysporum is required for full virulence on Arabidopsis.</title>
        <authorList>
            <person name="Thatcher L.F."/>
            <person name="Gardiner D.M."/>
            <person name="Kazan K."/>
            <person name="Manners J."/>
        </authorList>
    </citation>
    <scope>NUCLEOTIDE SEQUENCE [LARGE SCALE GENOMIC DNA]</scope>
    <source>
        <strain evidence="10">Fo5176</strain>
    </source>
</reference>
<dbReference type="Pfam" id="PF00635">
    <property type="entry name" value="Motile_Sperm"/>
    <property type="match status" value="1"/>
</dbReference>
<dbReference type="InterPro" id="IPR008962">
    <property type="entry name" value="PapD-like_sf"/>
</dbReference>
<dbReference type="SUPFAM" id="SSF49354">
    <property type="entry name" value="PapD-like"/>
    <property type="match status" value="1"/>
</dbReference>
<comment type="subcellular location">
    <subcellularLocation>
        <location evidence="1">Membrane</location>
        <topology evidence="1">Single-pass type IV membrane protein</topology>
    </subcellularLocation>
</comment>
<dbReference type="EMBL" id="AFQF01002575">
    <property type="protein sequence ID" value="EGU79988.1"/>
    <property type="molecule type" value="Genomic_DNA"/>
</dbReference>
<evidence type="ECO:0000256" key="1">
    <source>
        <dbReference type="ARBA" id="ARBA00004211"/>
    </source>
</evidence>
<protein>
    <recommendedName>
        <fullName evidence="9">MSP domain-containing protein</fullName>
    </recommendedName>
</protein>
<dbReference type="GO" id="GO:0061817">
    <property type="term" value="P:endoplasmic reticulum-plasma membrane tethering"/>
    <property type="evidence" value="ECO:0007669"/>
    <property type="project" value="TreeGrafter"/>
</dbReference>
<organism evidence="10">
    <name type="scientific">Fusarium oxysporum (strain Fo5176)</name>
    <name type="common">Fusarium vascular wilt</name>
    <dbReference type="NCBI Taxonomy" id="660025"/>
    <lineage>
        <taxon>Eukaryota</taxon>
        <taxon>Fungi</taxon>
        <taxon>Dikarya</taxon>
        <taxon>Ascomycota</taxon>
        <taxon>Pezizomycotina</taxon>
        <taxon>Sordariomycetes</taxon>
        <taxon>Hypocreomycetidae</taxon>
        <taxon>Hypocreales</taxon>
        <taxon>Nectriaceae</taxon>
        <taxon>Fusarium</taxon>
        <taxon>Fusarium oxysporum species complex</taxon>
    </lineage>
</organism>
<dbReference type="STRING" id="660025.F9FSY7"/>
<dbReference type="GO" id="GO:0005789">
    <property type="term" value="C:endoplasmic reticulum membrane"/>
    <property type="evidence" value="ECO:0007669"/>
    <property type="project" value="InterPro"/>
</dbReference>
<evidence type="ECO:0000313" key="10">
    <source>
        <dbReference type="EMBL" id="EGU79988.1"/>
    </source>
</evidence>
<comment type="similarity">
    <text evidence="2">Belongs to the VAMP-associated protein (VAP) (TC 9.B.17) family.</text>
</comment>
<dbReference type="GO" id="GO:0005886">
    <property type="term" value="C:plasma membrane"/>
    <property type="evidence" value="ECO:0007669"/>
    <property type="project" value="TreeGrafter"/>
</dbReference>
<evidence type="ECO:0000256" key="5">
    <source>
        <dbReference type="ARBA" id="ARBA00023136"/>
    </source>
</evidence>
<evidence type="ECO:0000256" key="3">
    <source>
        <dbReference type="ARBA" id="ARBA00022692"/>
    </source>
</evidence>
<feature type="coiled-coil region" evidence="6">
    <location>
        <begin position="216"/>
        <end position="243"/>
    </location>
</feature>
<dbReference type="PROSITE" id="PS50202">
    <property type="entry name" value="MSP"/>
    <property type="match status" value="1"/>
</dbReference>
<proteinExistence type="inferred from homology"/>
<dbReference type="InterPro" id="IPR000535">
    <property type="entry name" value="MSP_dom"/>
</dbReference>
<keyword evidence="6" id="KW-0175">Coiled coil</keyword>
<keyword evidence="4 8" id="KW-1133">Transmembrane helix</keyword>
<dbReference type="InterPro" id="IPR016763">
    <property type="entry name" value="VAP"/>
</dbReference>
<keyword evidence="5 8" id="KW-0472">Membrane</keyword>
<dbReference type="PANTHER" id="PTHR10809:SF6">
    <property type="entry name" value="AT11025P-RELATED"/>
    <property type="match status" value="1"/>
</dbReference>
<dbReference type="PANTHER" id="PTHR10809">
    <property type="entry name" value="VESICLE-ASSOCIATED MEMBRANE PROTEIN-ASSOCIATED PROTEIN"/>
    <property type="match status" value="1"/>
</dbReference>
<dbReference type="Gene3D" id="2.60.40.10">
    <property type="entry name" value="Immunoglobulins"/>
    <property type="match status" value="1"/>
</dbReference>
<feature type="transmembrane region" description="Helical" evidence="8">
    <location>
        <begin position="276"/>
        <end position="295"/>
    </location>
</feature>
<feature type="compositionally biased region" description="Polar residues" evidence="7">
    <location>
        <begin position="140"/>
        <end position="165"/>
    </location>
</feature>
<evidence type="ECO:0000256" key="4">
    <source>
        <dbReference type="ARBA" id="ARBA00022989"/>
    </source>
</evidence>
<name>F9FSY7_FUSOF</name>
<feature type="compositionally biased region" description="Basic and acidic residues" evidence="7">
    <location>
        <begin position="188"/>
        <end position="204"/>
    </location>
</feature>
<sequence>MSVDIEPFELSFRRPFTTEVSQTLTLKNPNPTPVAFKVKTTAPKQYCVRPNAGRIEAGQSFDVSAVNDHLVLLQAMKQDPAPDAKCRDKFLVQSAPITADKEFASVANVLETTDKAHLVERKIRVNWLAAGDADQAPNRPLSTPNKQAIANGINDTPDVSRTFSSPGVRDESPSSSAAPPPYQSPKESAYEDEKPKSTYEESEVKSTITQATTAIKETAELTYEELKAKLAQAEQQLVALKDSGLRQRNVKSASGDDDKRPLAQTAQAVTQTVEGVPVQMAAILCLVSFLLAYFFF</sequence>
<keyword evidence="3 8" id="KW-0812">Transmembrane</keyword>
<evidence type="ECO:0000256" key="6">
    <source>
        <dbReference type="SAM" id="Coils"/>
    </source>
</evidence>
<dbReference type="OrthoDB" id="264603at2759"/>
<dbReference type="GO" id="GO:0090158">
    <property type="term" value="P:endoplasmic reticulum membrane organization"/>
    <property type="evidence" value="ECO:0007669"/>
    <property type="project" value="TreeGrafter"/>
</dbReference>
<evidence type="ECO:0000256" key="8">
    <source>
        <dbReference type="SAM" id="Phobius"/>
    </source>
</evidence>
<evidence type="ECO:0000256" key="2">
    <source>
        <dbReference type="ARBA" id="ARBA00008932"/>
    </source>
</evidence>
<comment type="caution">
    <text evidence="10">The sequence shown here is derived from an EMBL/GenBank/DDBJ whole genome shotgun (WGS) entry which is preliminary data.</text>
</comment>
<feature type="region of interest" description="Disordered" evidence="7">
    <location>
        <begin position="133"/>
        <end position="205"/>
    </location>
</feature>
<dbReference type="PaxDb" id="5507-FOXG_05029P0"/>
<dbReference type="PIRSF" id="PIRSF019693">
    <property type="entry name" value="VAMP-associated"/>
    <property type="match status" value="1"/>
</dbReference>
<dbReference type="InterPro" id="IPR013783">
    <property type="entry name" value="Ig-like_fold"/>
</dbReference>
<evidence type="ECO:0000259" key="9">
    <source>
        <dbReference type="PROSITE" id="PS50202"/>
    </source>
</evidence>
<accession>F9FSY7</accession>
<dbReference type="GO" id="GO:0033149">
    <property type="term" value="F:FFAT motif binding"/>
    <property type="evidence" value="ECO:0007669"/>
    <property type="project" value="TreeGrafter"/>
</dbReference>
<feature type="domain" description="MSP" evidence="9">
    <location>
        <begin position="2"/>
        <end position="128"/>
    </location>
</feature>
<gene>
    <name evidence="10" type="ORF">FOXB_09518</name>
</gene>
<evidence type="ECO:0000256" key="7">
    <source>
        <dbReference type="SAM" id="MobiDB-lite"/>
    </source>
</evidence>
<dbReference type="AlphaFoldDB" id="F9FSY7"/>